<name>A0A645GAE7_9ZZZZ</name>
<sequence>MRFEQNGTIHRVDPFLQDTFPIKHYQRLCRVTLSDLESAADPEPLHHRLALFSNNHAILLAGSRQDPAQKTLTILLYCKTEAQVHQLQRWLKRTLSGSVQFQTLDDTDWTAFHELMPSDRTKVRLINEMVLFDLEEAGEDLTDPKPVIFSAAFAEQEPALAFLRHLRSIASEQSFDQAIYVDNTAHVRDHGLAEKFSHAIEVQKTFRISKAWLDIEALKFLELVTPAGGTFETLIVDEVLHPEDDDHPLTEQAPSPPES</sequence>
<proteinExistence type="predicted"/>
<dbReference type="EMBL" id="VSSQ01071397">
    <property type="protein sequence ID" value="MPN23010.1"/>
    <property type="molecule type" value="Genomic_DNA"/>
</dbReference>
<comment type="caution">
    <text evidence="1">The sequence shown here is derived from an EMBL/GenBank/DDBJ whole genome shotgun (WGS) entry which is preliminary data.</text>
</comment>
<dbReference type="InterPro" id="IPR036701">
    <property type="entry name" value="RraB-like_sf"/>
</dbReference>
<protein>
    <submittedName>
        <fullName evidence="1">Uncharacterized protein</fullName>
    </submittedName>
</protein>
<gene>
    <name evidence="1" type="ORF">SDC9_170395</name>
</gene>
<reference evidence="1" key="1">
    <citation type="submission" date="2019-08" db="EMBL/GenBank/DDBJ databases">
        <authorList>
            <person name="Kucharzyk K."/>
            <person name="Murdoch R.W."/>
            <person name="Higgins S."/>
            <person name="Loffler F."/>
        </authorList>
    </citation>
    <scope>NUCLEOTIDE SEQUENCE</scope>
</reference>
<dbReference type="SUPFAM" id="SSF89946">
    <property type="entry name" value="Hypothetical protein VC0424"/>
    <property type="match status" value="1"/>
</dbReference>
<organism evidence="1">
    <name type="scientific">bioreactor metagenome</name>
    <dbReference type="NCBI Taxonomy" id="1076179"/>
    <lineage>
        <taxon>unclassified sequences</taxon>
        <taxon>metagenomes</taxon>
        <taxon>ecological metagenomes</taxon>
    </lineage>
</organism>
<accession>A0A645GAE7</accession>
<evidence type="ECO:0000313" key="1">
    <source>
        <dbReference type="EMBL" id="MPN23010.1"/>
    </source>
</evidence>
<dbReference type="AlphaFoldDB" id="A0A645GAE7"/>